<dbReference type="InterPro" id="IPR011989">
    <property type="entry name" value="ARM-like"/>
</dbReference>
<dbReference type="Pfam" id="PF21837">
    <property type="entry name" value="DUF6896"/>
    <property type="match status" value="1"/>
</dbReference>
<dbReference type="AlphaFoldDB" id="A9F7G5"/>
<dbReference type="KEGG" id="scl:sce1377"/>
<dbReference type="BioCyc" id="SCEL448385:SCE_RS07130-MONOMER"/>
<keyword evidence="3" id="KW-1185">Reference proteome</keyword>
<protein>
    <recommendedName>
        <fullName evidence="1">DUF6896 domain-containing protein</fullName>
    </recommendedName>
</protein>
<dbReference type="InterPro" id="IPR054191">
    <property type="entry name" value="DUF6896"/>
</dbReference>
<reference evidence="2 3" key="1">
    <citation type="journal article" date="2007" name="Nat. Biotechnol.">
        <title>Complete genome sequence of the myxobacterium Sorangium cellulosum.</title>
        <authorList>
            <person name="Schneiker S."/>
            <person name="Perlova O."/>
            <person name="Kaiser O."/>
            <person name="Gerth K."/>
            <person name="Alici A."/>
            <person name="Altmeyer M.O."/>
            <person name="Bartels D."/>
            <person name="Bekel T."/>
            <person name="Beyer S."/>
            <person name="Bode E."/>
            <person name="Bode H.B."/>
            <person name="Bolten C.J."/>
            <person name="Choudhuri J.V."/>
            <person name="Doss S."/>
            <person name="Elnakady Y.A."/>
            <person name="Frank B."/>
            <person name="Gaigalat L."/>
            <person name="Goesmann A."/>
            <person name="Groeger C."/>
            <person name="Gross F."/>
            <person name="Jelsbak L."/>
            <person name="Jelsbak L."/>
            <person name="Kalinowski J."/>
            <person name="Kegler C."/>
            <person name="Knauber T."/>
            <person name="Konietzny S."/>
            <person name="Kopp M."/>
            <person name="Krause L."/>
            <person name="Krug D."/>
            <person name="Linke B."/>
            <person name="Mahmud T."/>
            <person name="Martinez-Arias R."/>
            <person name="McHardy A.C."/>
            <person name="Merai M."/>
            <person name="Meyer F."/>
            <person name="Mormann S."/>
            <person name="Munoz-Dorado J."/>
            <person name="Perez J."/>
            <person name="Pradella S."/>
            <person name="Rachid S."/>
            <person name="Raddatz G."/>
            <person name="Rosenau F."/>
            <person name="Rueckert C."/>
            <person name="Sasse F."/>
            <person name="Scharfe M."/>
            <person name="Schuster S.C."/>
            <person name="Suen G."/>
            <person name="Treuner-Lange A."/>
            <person name="Velicer G.J."/>
            <person name="Vorholter F.-J."/>
            <person name="Weissman K.J."/>
            <person name="Welch R.D."/>
            <person name="Wenzel S.C."/>
            <person name="Whitworth D.E."/>
            <person name="Wilhelm S."/>
            <person name="Wittmann C."/>
            <person name="Bloecker H."/>
            <person name="Puehler A."/>
            <person name="Mueller R."/>
        </authorList>
    </citation>
    <scope>NUCLEOTIDE SEQUENCE [LARGE SCALE GENOMIC DNA]</scope>
    <source>
        <strain evidence="3">So ce56</strain>
    </source>
</reference>
<gene>
    <name evidence="2" type="ordered locus">sce1377</name>
</gene>
<dbReference type="OrthoDB" id="5494761at2"/>
<dbReference type="Gene3D" id="1.25.10.10">
    <property type="entry name" value="Leucine-rich Repeat Variant"/>
    <property type="match status" value="1"/>
</dbReference>
<feature type="domain" description="DUF6896" evidence="1">
    <location>
        <begin position="3"/>
        <end position="87"/>
    </location>
</feature>
<evidence type="ECO:0000313" key="3">
    <source>
        <dbReference type="Proteomes" id="UP000002139"/>
    </source>
</evidence>
<accession>A9F7G5</accession>
<evidence type="ECO:0000313" key="2">
    <source>
        <dbReference type="EMBL" id="CAN91535.1"/>
    </source>
</evidence>
<dbReference type="EMBL" id="AM746676">
    <property type="protein sequence ID" value="CAN91535.1"/>
    <property type="molecule type" value="Genomic_DNA"/>
</dbReference>
<sequence length="408" mass="44736">MPGWKFYFHGIGLCLTAPDGETIDVDDHGDNGLTIDPWFFTQRILSLPHPALPERRLLAFLPTADAMAAAIRELTREGLLVRNEHRHVFRVVPEIEENAGAFAAIDFSDASLRARWAEHLGDHELLAVERPSAAAQARAAAQRDAYKRYLLAGIANEATASAFIEPLETVLEPPEFVDVCAGLIDASVNATSARAIERLDAHPDYPVCPAVARLLARVDPALHHPYAVHAAARYLLRRGIERDRTVDVVLAFARVEVVEGYLGNPFLGELALLLLEHAPPHALAALRRGLRSSTPAVRTDVAAALAALGQAWCLRELLLALDDAATFEESASVRAALSWIGSDEARAAVAHWTQTHVLRTTEGPGYGWEEIQEACADESLEYEIEERRAWADATRPGIDPDFDRVVWG</sequence>
<dbReference type="HOGENOM" id="CLU_674223_0_0_7"/>
<name>A9F7G5_SORC5</name>
<proteinExistence type="predicted"/>
<dbReference type="Proteomes" id="UP000002139">
    <property type="component" value="Chromosome"/>
</dbReference>
<evidence type="ECO:0000259" key="1">
    <source>
        <dbReference type="Pfam" id="PF21837"/>
    </source>
</evidence>
<organism evidence="2 3">
    <name type="scientific">Sorangium cellulosum (strain So ce56)</name>
    <name type="common">Polyangium cellulosum (strain So ce56)</name>
    <dbReference type="NCBI Taxonomy" id="448385"/>
    <lineage>
        <taxon>Bacteria</taxon>
        <taxon>Pseudomonadati</taxon>
        <taxon>Myxococcota</taxon>
        <taxon>Polyangia</taxon>
        <taxon>Polyangiales</taxon>
        <taxon>Polyangiaceae</taxon>
        <taxon>Sorangium</taxon>
    </lineage>
</organism>